<dbReference type="Proteomes" id="UP000593564">
    <property type="component" value="Unassembled WGS sequence"/>
</dbReference>
<keyword evidence="3" id="KW-1185">Reference proteome</keyword>
<evidence type="ECO:0000256" key="1">
    <source>
        <dbReference type="SAM" id="MobiDB-lite"/>
    </source>
</evidence>
<evidence type="ECO:0000313" key="2">
    <source>
        <dbReference type="EMBL" id="KAF5933144.1"/>
    </source>
</evidence>
<dbReference type="EMBL" id="JACBKZ010000014">
    <property type="protein sequence ID" value="KAF5933144.1"/>
    <property type="molecule type" value="Genomic_DNA"/>
</dbReference>
<proteinExistence type="predicted"/>
<reference evidence="2 3" key="2">
    <citation type="submission" date="2020-07" db="EMBL/GenBank/DDBJ databases">
        <title>Genome assembly of wild tea tree DASZ reveals pedigree and selection history of tea varieties.</title>
        <authorList>
            <person name="Zhang W."/>
        </authorList>
    </citation>
    <scope>NUCLEOTIDE SEQUENCE [LARGE SCALE GENOMIC DNA]</scope>
    <source>
        <strain evidence="3">cv. G240</strain>
        <tissue evidence="2">Leaf</tissue>
    </source>
</reference>
<sequence>MMAQNSEEIVDMTAALDQGITLQSETNIDMSHPPRSPVAHPVWAPQLYQAREPTTFELMGMIGDLQRSVTDLAYGMSASPPAAPYTGSFVPQEPPLLGRIVIELSQPEMASSYGNNMPTSTQILDRAEARGKDKVKADADPIEQLLWAVEALKAGGMNKQQISAVMPKTVEDAFPTPPEGSSSQSENRDGPRHARTVPPIPSPAPGKDQKAKVAPADPFACAASKSAQTPKYLPRGRRTFHALYMPLSKALQILSERGHLKPLEPRPLPKNLPTTHDAALYCAYHQQTGHATDNCFRLRHKVQDLIDNEVILPPTSAKSVTTQLLDLRTQILQVCNHEGEPPAGGIRLVPHYLRHERFVAFLKTFKNKCFTRPYEDLCGTALEIVQPRIALSLKIRPVCFEPRTHPEHSTVNCRRRPAWPVLKQPSSKRHQSQIKRVDLAGRSLWSNRDGCFYKSLQQPFS</sequence>
<protein>
    <recommendedName>
        <fullName evidence="4">Retrotransposon gag domain-containing protein</fullName>
    </recommendedName>
</protein>
<reference evidence="3" key="1">
    <citation type="journal article" date="2020" name="Nat. Commun.">
        <title>Genome assembly of wild tea tree DASZ reveals pedigree and selection history of tea varieties.</title>
        <authorList>
            <person name="Zhang W."/>
            <person name="Zhang Y."/>
            <person name="Qiu H."/>
            <person name="Guo Y."/>
            <person name="Wan H."/>
            <person name="Zhang X."/>
            <person name="Scossa F."/>
            <person name="Alseekh S."/>
            <person name="Zhang Q."/>
            <person name="Wang P."/>
            <person name="Xu L."/>
            <person name="Schmidt M.H."/>
            <person name="Jia X."/>
            <person name="Li D."/>
            <person name="Zhu A."/>
            <person name="Guo F."/>
            <person name="Chen W."/>
            <person name="Ni D."/>
            <person name="Usadel B."/>
            <person name="Fernie A.R."/>
            <person name="Wen W."/>
        </authorList>
    </citation>
    <scope>NUCLEOTIDE SEQUENCE [LARGE SCALE GENOMIC DNA]</scope>
    <source>
        <strain evidence="3">cv. G240</strain>
    </source>
</reference>
<name>A0A7J7G1K7_CAMSI</name>
<accession>A0A7J7G1K7</accession>
<feature type="region of interest" description="Disordered" evidence="1">
    <location>
        <begin position="171"/>
        <end position="214"/>
    </location>
</feature>
<evidence type="ECO:0008006" key="4">
    <source>
        <dbReference type="Google" id="ProtNLM"/>
    </source>
</evidence>
<organism evidence="2 3">
    <name type="scientific">Camellia sinensis</name>
    <name type="common">Tea plant</name>
    <name type="synonym">Thea sinensis</name>
    <dbReference type="NCBI Taxonomy" id="4442"/>
    <lineage>
        <taxon>Eukaryota</taxon>
        <taxon>Viridiplantae</taxon>
        <taxon>Streptophyta</taxon>
        <taxon>Embryophyta</taxon>
        <taxon>Tracheophyta</taxon>
        <taxon>Spermatophyta</taxon>
        <taxon>Magnoliopsida</taxon>
        <taxon>eudicotyledons</taxon>
        <taxon>Gunneridae</taxon>
        <taxon>Pentapetalae</taxon>
        <taxon>asterids</taxon>
        <taxon>Ericales</taxon>
        <taxon>Theaceae</taxon>
        <taxon>Camellia</taxon>
    </lineage>
</organism>
<evidence type="ECO:0000313" key="3">
    <source>
        <dbReference type="Proteomes" id="UP000593564"/>
    </source>
</evidence>
<comment type="caution">
    <text evidence="2">The sequence shown here is derived from an EMBL/GenBank/DDBJ whole genome shotgun (WGS) entry which is preliminary data.</text>
</comment>
<dbReference type="AlphaFoldDB" id="A0A7J7G1K7"/>
<gene>
    <name evidence="2" type="ORF">HYC85_029315</name>
</gene>